<dbReference type="EMBL" id="JBHTIA010000003">
    <property type="protein sequence ID" value="MFD0764897.1"/>
    <property type="molecule type" value="Genomic_DNA"/>
</dbReference>
<organism evidence="2 3">
    <name type="scientific">Mucilaginibacter lutimaris</name>
    <dbReference type="NCBI Taxonomy" id="931629"/>
    <lineage>
        <taxon>Bacteria</taxon>
        <taxon>Pseudomonadati</taxon>
        <taxon>Bacteroidota</taxon>
        <taxon>Sphingobacteriia</taxon>
        <taxon>Sphingobacteriales</taxon>
        <taxon>Sphingobacteriaceae</taxon>
        <taxon>Mucilaginibacter</taxon>
    </lineage>
</organism>
<evidence type="ECO:0000259" key="1">
    <source>
        <dbReference type="Pfam" id="PF11716"/>
    </source>
</evidence>
<accession>A0ABW2ZFE0</accession>
<evidence type="ECO:0000313" key="2">
    <source>
        <dbReference type="EMBL" id="MFD0764897.1"/>
    </source>
</evidence>
<dbReference type="Gene3D" id="1.20.120.450">
    <property type="entry name" value="dinb family like domain"/>
    <property type="match status" value="1"/>
</dbReference>
<sequence length="280" mass="31618">MEQVIPIPTLHLFARLDRLLIDLLVSLSPQDWSKLTVARLWTVKDIAAHLLDGNVRCIALLNGHEGPPPTDPINNYQDLVGYLNQLNATWVNAMKRMSPQLLIQQLASTGAQSITYLESLKPFENAKHAVAWAGEETSLNWFHITREYTERWHHQQQIRDAVGKPGILTKELFYPCLDTFMYALPHTYRNVEADRGTIIKITISGDAGGDWYLHKTIDKWIISKSLLHPGNADAEVIIDEDTSWRLFTKAITPYAAMQKSIVTGDVNLSEDVFNTTAVMA</sequence>
<dbReference type="Proteomes" id="UP001597073">
    <property type="component" value="Unassembled WGS sequence"/>
</dbReference>
<comment type="caution">
    <text evidence="2">The sequence shown here is derived from an EMBL/GenBank/DDBJ whole genome shotgun (WGS) entry which is preliminary data.</text>
</comment>
<proteinExistence type="predicted"/>
<dbReference type="GO" id="GO:0016853">
    <property type="term" value="F:isomerase activity"/>
    <property type="evidence" value="ECO:0007669"/>
    <property type="project" value="UniProtKB-KW"/>
</dbReference>
<dbReference type="SUPFAM" id="SSF109854">
    <property type="entry name" value="DinB/YfiT-like putative metalloenzymes"/>
    <property type="match status" value="1"/>
</dbReference>
<protein>
    <submittedName>
        <fullName evidence="2">Maleylpyruvate isomerase N-terminal domain-containing protein</fullName>
    </submittedName>
</protein>
<name>A0ABW2ZFE0_9SPHI</name>
<keyword evidence="3" id="KW-1185">Reference proteome</keyword>
<feature type="domain" description="Mycothiol-dependent maleylpyruvate isomerase metal-binding" evidence="1">
    <location>
        <begin position="15"/>
        <end position="158"/>
    </location>
</feature>
<reference evidence="3" key="1">
    <citation type="journal article" date="2019" name="Int. J. Syst. Evol. Microbiol.">
        <title>The Global Catalogue of Microorganisms (GCM) 10K type strain sequencing project: providing services to taxonomists for standard genome sequencing and annotation.</title>
        <authorList>
            <consortium name="The Broad Institute Genomics Platform"/>
            <consortium name="The Broad Institute Genome Sequencing Center for Infectious Disease"/>
            <person name="Wu L."/>
            <person name="Ma J."/>
        </authorList>
    </citation>
    <scope>NUCLEOTIDE SEQUENCE [LARGE SCALE GENOMIC DNA]</scope>
    <source>
        <strain evidence="3">CCUG 60742</strain>
    </source>
</reference>
<dbReference type="InterPro" id="IPR034660">
    <property type="entry name" value="DinB/YfiT-like"/>
</dbReference>
<evidence type="ECO:0000313" key="3">
    <source>
        <dbReference type="Proteomes" id="UP001597073"/>
    </source>
</evidence>
<keyword evidence="2" id="KW-0413">Isomerase</keyword>
<dbReference type="RefSeq" id="WP_377141109.1">
    <property type="nucleotide sequence ID" value="NZ_JBHTIA010000003.1"/>
</dbReference>
<dbReference type="Pfam" id="PF11716">
    <property type="entry name" value="MDMPI_N"/>
    <property type="match status" value="1"/>
</dbReference>
<gene>
    <name evidence="2" type="ORF">ACFQZI_08525</name>
</gene>
<dbReference type="InterPro" id="IPR024344">
    <property type="entry name" value="MDMPI_metal-binding"/>
</dbReference>